<dbReference type="Gene3D" id="3.75.10.10">
    <property type="entry name" value="L-arginine/glycine Amidinotransferase, Chain A"/>
    <property type="match status" value="1"/>
</dbReference>
<keyword evidence="4" id="KW-0472">Membrane</keyword>
<evidence type="ECO:0000256" key="3">
    <source>
        <dbReference type="PIRSR" id="PIRSR633199-1"/>
    </source>
</evidence>
<dbReference type="GO" id="GO:0016597">
    <property type="term" value="F:amino acid binding"/>
    <property type="evidence" value="ECO:0007669"/>
    <property type="project" value="TreeGrafter"/>
</dbReference>
<feature type="transmembrane region" description="Helical" evidence="4">
    <location>
        <begin position="109"/>
        <end position="134"/>
    </location>
</feature>
<dbReference type="GO" id="GO:0045429">
    <property type="term" value="P:positive regulation of nitric oxide biosynthetic process"/>
    <property type="evidence" value="ECO:0007669"/>
    <property type="project" value="TreeGrafter"/>
</dbReference>
<comment type="similarity">
    <text evidence="1">Belongs to the DDAH family.</text>
</comment>
<keyword evidence="4" id="KW-0812">Transmembrane</keyword>
<dbReference type="Pfam" id="PF02274">
    <property type="entry name" value="ADI"/>
    <property type="match status" value="1"/>
</dbReference>
<dbReference type="InterPro" id="IPR033199">
    <property type="entry name" value="DDAH-like"/>
</dbReference>
<dbReference type="SUPFAM" id="SSF55909">
    <property type="entry name" value="Pentein"/>
    <property type="match status" value="1"/>
</dbReference>
<evidence type="ECO:0000256" key="4">
    <source>
        <dbReference type="SAM" id="Phobius"/>
    </source>
</evidence>
<dbReference type="EMBL" id="RKHL01000001">
    <property type="protein sequence ID" value="ROR81002.1"/>
    <property type="molecule type" value="Genomic_DNA"/>
</dbReference>
<sequence length="403" mass="42777">MTATWSRKLIASAAAAVATIVVGFLGVMFVTFVGYQFAGTIFAQASPYFFESTIITFVLLLIVGVVGLYRYRLLALLGGAALAVIGALLGLIVQVATTGQPIDSTVLGSIVATLISLNLVFVVVVALSAAFIGYPVYWMVVRTQDAVLDDGRRIALVRMPASNLAEGLVTHLERTPIDTELADKQWDAYVAAFDAAGWDTTEVSWADQLADSVFIEDAVIVIGDVAVVTRPGAESRRPEVVAAETTARELGLRIHRIDGEGTLEGGDVLRVGTTVYVGRSGRTNAEGVRQLRAILAPLGFDVVAVPVTTALHLKSTVTALPDGTVLVHPDLVEDPSFFGRHLVVPEREGVAVVELAEDTVLISAAAPQTAALLEDRGYTVVQVDISEFEKLEGCVTCLSVRVS</sequence>
<dbReference type="PANTHER" id="PTHR12737">
    <property type="entry name" value="DIMETHYLARGININE DIMETHYLAMINOHYDROLASE"/>
    <property type="match status" value="1"/>
</dbReference>
<protein>
    <submittedName>
        <fullName evidence="5">Dimethylargininase</fullName>
    </submittedName>
</protein>
<dbReference type="GO" id="GO:0000052">
    <property type="term" value="P:citrulline metabolic process"/>
    <property type="evidence" value="ECO:0007669"/>
    <property type="project" value="TreeGrafter"/>
</dbReference>
<dbReference type="PANTHER" id="PTHR12737:SF9">
    <property type="entry name" value="DIMETHYLARGININASE"/>
    <property type="match status" value="1"/>
</dbReference>
<keyword evidence="4" id="KW-1133">Transmembrane helix</keyword>
<name>A0A3N2C0H5_9MICO</name>
<keyword evidence="6" id="KW-1185">Reference proteome</keyword>
<organism evidence="5 6">
    <name type="scientific">Plantibacter flavus</name>
    <dbReference type="NCBI Taxonomy" id="150123"/>
    <lineage>
        <taxon>Bacteria</taxon>
        <taxon>Bacillati</taxon>
        <taxon>Actinomycetota</taxon>
        <taxon>Actinomycetes</taxon>
        <taxon>Micrococcales</taxon>
        <taxon>Microbacteriaceae</taxon>
        <taxon>Plantibacter</taxon>
    </lineage>
</organism>
<dbReference type="GO" id="GO:0016403">
    <property type="term" value="F:dimethylargininase activity"/>
    <property type="evidence" value="ECO:0007669"/>
    <property type="project" value="TreeGrafter"/>
</dbReference>
<gene>
    <name evidence="5" type="ORF">EDD42_1049</name>
</gene>
<dbReference type="Proteomes" id="UP000266915">
    <property type="component" value="Unassembled WGS sequence"/>
</dbReference>
<evidence type="ECO:0000256" key="2">
    <source>
        <dbReference type="ARBA" id="ARBA00022801"/>
    </source>
</evidence>
<evidence type="ECO:0000256" key="1">
    <source>
        <dbReference type="ARBA" id="ARBA00008532"/>
    </source>
</evidence>
<feature type="transmembrane region" description="Helical" evidence="4">
    <location>
        <begin position="49"/>
        <end position="69"/>
    </location>
</feature>
<keyword evidence="2" id="KW-0378">Hydrolase</keyword>
<dbReference type="AlphaFoldDB" id="A0A3N2C0H5"/>
<dbReference type="GO" id="GO:0006525">
    <property type="term" value="P:arginine metabolic process"/>
    <property type="evidence" value="ECO:0007669"/>
    <property type="project" value="TreeGrafter"/>
</dbReference>
<dbReference type="NCBIfam" id="NF045660">
    <property type="entry name" value="DiMthArgaseDdahStm"/>
    <property type="match status" value="1"/>
</dbReference>
<feature type="transmembrane region" description="Helical" evidence="4">
    <location>
        <begin position="12"/>
        <end position="37"/>
    </location>
</feature>
<evidence type="ECO:0000313" key="5">
    <source>
        <dbReference type="EMBL" id="ROR81002.1"/>
    </source>
</evidence>
<dbReference type="RefSeq" id="WP_085510277.1">
    <property type="nucleotide sequence ID" value="NZ_FXAP01000001.1"/>
</dbReference>
<feature type="active site" description="Nucleophile" evidence="3">
    <location>
        <position position="397"/>
    </location>
</feature>
<feature type="transmembrane region" description="Helical" evidence="4">
    <location>
        <begin position="76"/>
        <end position="97"/>
    </location>
</feature>
<reference evidence="5 6" key="1">
    <citation type="submission" date="2018-11" db="EMBL/GenBank/DDBJ databases">
        <title>Sequencing the genomes of 1000 actinobacteria strains.</title>
        <authorList>
            <person name="Klenk H.-P."/>
        </authorList>
    </citation>
    <scope>NUCLEOTIDE SEQUENCE [LARGE SCALE GENOMIC DNA]</scope>
    <source>
        <strain evidence="5 6">DSM 14012</strain>
    </source>
</reference>
<evidence type="ECO:0000313" key="6">
    <source>
        <dbReference type="Proteomes" id="UP000266915"/>
    </source>
</evidence>
<feature type="active site" description="Proton donor" evidence="3">
    <location>
        <position position="312"/>
    </location>
</feature>
<comment type="caution">
    <text evidence="5">The sequence shown here is derived from an EMBL/GenBank/DDBJ whole genome shotgun (WGS) entry which is preliminary data.</text>
</comment>
<accession>A0A3N2C0H5</accession>
<proteinExistence type="inferred from homology"/>